<name>A0A0M4SKX9_9NOSO</name>
<evidence type="ECO:0000256" key="2">
    <source>
        <dbReference type="SAM" id="SignalP"/>
    </source>
</evidence>
<feature type="transmembrane region" description="Helical" evidence="1">
    <location>
        <begin position="50"/>
        <end position="73"/>
    </location>
</feature>
<keyword evidence="1" id="KW-0812">Transmembrane</keyword>
<keyword evidence="1" id="KW-1133">Transmembrane helix</keyword>
<dbReference type="EMBL" id="CP012036">
    <property type="protein sequence ID" value="ALF53485.1"/>
    <property type="molecule type" value="Genomic_DNA"/>
</dbReference>
<reference evidence="4" key="1">
    <citation type="submission" date="2015-07" db="EMBL/GenBank/DDBJ databases">
        <title>Genome Of Nitrogen-Fixing Cyanobacterium Nostoc piscinale CENA21 From Solimoes/Amazon River Floodplain Sediments And Comparative Genomics To Uncover Biosynthetic Natural Products Potential.</title>
        <authorList>
            <person name="Leao T.F."/>
            <person name="Leao P.N."/>
            <person name="Guimaraes P.I."/>
            <person name="de Melo A.G.C."/>
            <person name="Ramos R.T.J."/>
            <person name="Silva A."/>
            <person name="Fiore M.F."/>
            <person name="Schneider M.P.C."/>
        </authorList>
    </citation>
    <scope>NUCLEOTIDE SEQUENCE [LARGE SCALE GENOMIC DNA]</scope>
    <source>
        <strain evidence="4">CENA21</strain>
    </source>
</reference>
<dbReference type="KEGG" id="npz:ACX27_12575"/>
<dbReference type="OrthoDB" id="490490at2"/>
<evidence type="ECO:0000313" key="4">
    <source>
        <dbReference type="Proteomes" id="UP000062645"/>
    </source>
</evidence>
<reference evidence="3 4" key="2">
    <citation type="journal article" date="2016" name="Genome Announc.">
        <title>Draft Genome Sequence of the N2-Fixing Cyanobacterium Nostoc piscinale CENA21, Isolated from the Brazilian Amazon Floodplain.</title>
        <authorList>
            <person name="Leao T."/>
            <person name="Guimaraes P.I."/>
            <person name="de Melo A.G."/>
            <person name="Ramos R.T."/>
            <person name="Leao P.N."/>
            <person name="Silva A."/>
            <person name="Fiore M.F."/>
            <person name="Schneider M.P."/>
        </authorList>
    </citation>
    <scope>NUCLEOTIDE SEQUENCE [LARGE SCALE GENOMIC DNA]</scope>
    <source>
        <strain evidence="3 4">CENA21</strain>
    </source>
</reference>
<evidence type="ECO:0000313" key="3">
    <source>
        <dbReference type="EMBL" id="ALF53485.1"/>
    </source>
</evidence>
<accession>A0A0M4SKX9</accession>
<keyword evidence="1" id="KW-0472">Membrane</keyword>
<keyword evidence="4" id="KW-1185">Reference proteome</keyword>
<dbReference type="RefSeq" id="WP_062292777.1">
    <property type="nucleotide sequence ID" value="NZ_CP012036.1"/>
</dbReference>
<proteinExistence type="predicted"/>
<feature type="signal peptide" evidence="2">
    <location>
        <begin position="1"/>
        <end position="26"/>
    </location>
</feature>
<dbReference type="PATRIC" id="fig|224013.5.peg.3048"/>
<protein>
    <submittedName>
        <fullName evidence="3">Uncharacterized protein</fullName>
    </submittedName>
</protein>
<keyword evidence="2" id="KW-0732">Signal</keyword>
<organism evidence="3 4">
    <name type="scientific">Nostoc piscinale CENA21</name>
    <dbReference type="NCBI Taxonomy" id="224013"/>
    <lineage>
        <taxon>Bacteria</taxon>
        <taxon>Bacillati</taxon>
        <taxon>Cyanobacteriota</taxon>
        <taxon>Cyanophyceae</taxon>
        <taxon>Nostocales</taxon>
        <taxon>Nostocaceae</taxon>
        <taxon>Nostoc</taxon>
    </lineage>
</organism>
<dbReference type="Proteomes" id="UP000062645">
    <property type="component" value="Chromosome"/>
</dbReference>
<evidence type="ECO:0000256" key="1">
    <source>
        <dbReference type="SAM" id="Phobius"/>
    </source>
</evidence>
<feature type="chain" id="PRO_5005801902" evidence="2">
    <location>
        <begin position="27"/>
        <end position="75"/>
    </location>
</feature>
<sequence length="75" mass="7875">MFKRRTLLTCLAALGFTLAVSTKVYGQSASGPDAWQTVYDDAVAGATTIIDVPLLGPLLSLILQIVYGLAGFWGG</sequence>
<gene>
    <name evidence="3" type="ORF">ACX27_12575</name>
</gene>
<dbReference type="AlphaFoldDB" id="A0A0M4SKX9"/>